<feature type="transmembrane region" description="Helical" evidence="9">
    <location>
        <begin position="385"/>
        <end position="406"/>
    </location>
</feature>
<evidence type="ECO:0000313" key="11">
    <source>
        <dbReference type="EMBL" id="TGO17935.1"/>
    </source>
</evidence>
<feature type="transmembrane region" description="Helical" evidence="9">
    <location>
        <begin position="412"/>
        <end position="435"/>
    </location>
</feature>
<keyword evidence="6 9" id="KW-1133">Transmembrane helix</keyword>
<feature type="region of interest" description="Disordered" evidence="8">
    <location>
        <begin position="1"/>
        <end position="206"/>
    </location>
</feature>
<feature type="transmembrane region" description="Helical" evidence="9">
    <location>
        <begin position="354"/>
        <end position="378"/>
    </location>
</feature>
<feature type="transmembrane region" description="Helical" evidence="9">
    <location>
        <begin position="543"/>
        <end position="561"/>
    </location>
</feature>
<feature type="transmembrane region" description="Helical" evidence="9">
    <location>
        <begin position="447"/>
        <end position="465"/>
    </location>
</feature>
<dbReference type="Pfam" id="PF03151">
    <property type="entry name" value="TPT"/>
    <property type="match status" value="1"/>
</dbReference>
<accession>A0A4Z1F0H3</accession>
<dbReference type="InterPro" id="IPR004853">
    <property type="entry name" value="Sugar_P_trans_dom"/>
</dbReference>
<organism evidence="11 12">
    <name type="scientific">Botrytis tulipae</name>
    <dbReference type="NCBI Taxonomy" id="87230"/>
    <lineage>
        <taxon>Eukaryota</taxon>
        <taxon>Fungi</taxon>
        <taxon>Dikarya</taxon>
        <taxon>Ascomycota</taxon>
        <taxon>Pezizomycotina</taxon>
        <taxon>Leotiomycetes</taxon>
        <taxon>Helotiales</taxon>
        <taxon>Sclerotiniaceae</taxon>
        <taxon>Botrytis</taxon>
    </lineage>
</organism>
<protein>
    <recommendedName>
        <fullName evidence="10">Sugar phosphate transporter domain-containing protein</fullName>
    </recommendedName>
</protein>
<feature type="transmembrane region" description="Helical" evidence="9">
    <location>
        <begin position="515"/>
        <end position="537"/>
    </location>
</feature>
<sequence>MALEEETRFENPAQHHSQFEREEEEVAEEEEFSNTLLRSDRISTTNTSLESSQSQLQSQAQSRSNQPSQSHFPIQTLPRTSISEASARSEEELLEPDAATALADLHPTDTNMDSQPSGHRRRRSSIMNNLDGSLRAPRAKRSPRTSTIGVDSKSGDRVSDDDSRSTSDDMELNHFSEEGDLQDDEETGLTAKSKAKRKKKKIRHQSMDHRIAGEIKVTKDEKKEADWNVIRKSLMNGVLIGLWYTFSLSISIYNKWMFDPKHLNFHFPLFTTCMHMLVQFSLASLVLYFLPQFRPRYDSISNPHNTHVSDSDMAQHEVDSKKPLMTRMFYFTRIGPCGMATGLDIGLGNMSLKFITLTFYTMCKSSSLAFVLLFAFVFRLEIPSWRLVGIIFTMTIGVVMMVFGEVDFSTKGFVLVIFAAFFSGFRWGLTQILLLRNPATSNPFSSIFYLAPIMFVSLLVIATPVEGFPALWEGLKALVEAKGPVFGPLLLLSPGCIAFCMTASEFALLQRTSVVTLSIAGIFKEVVTISAAGLVFHDPLTPVNISGLFVTIGAIAAYNWIKIRKMREDAQNEAHRIHEATERARESGSDADGEDAESDWDGQEGSYVTSDCDVLPNPDRFQVKKGESSRAEHAPLVGGSSKKDLSD</sequence>
<feature type="compositionally biased region" description="Low complexity" evidence="8">
    <location>
        <begin position="43"/>
        <end position="66"/>
    </location>
</feature>
<dbReference type="EMBL" id="PQXH01000013">
    <property type="protein sequence ID" value="TGO17935.1"/>
    <property type="molecule type" value="Genomic_DNA"/>
</dbReference>
<proteinExistence type="inferred from homology"/>
<dbReference type="Proteomes" id="UP000297777">
    <property type="component" value="Unassembled WGS sequence"/>
</dbReference>
<evidence type="ECO:0000256" key="5">
    <source>
        <dbReference type="ARBA" id="ARBA00022692"/>
    </source>
</evidence>
<evidence type="ECO:0000256" key="3">
    <source>
        <dbReference type="ARBA" id="ARBA00010425"/>
    </source>
</evidence>
<feature type="transmembrane region" description="Helical" evidence="9">
    <location>
        <begin position="330"/>
        <end position="348"/>
    </location>
</feature>
<name>A0A4Z1F0H3_9HELO</name>
<dbReference type="GO" id="GO:0005789">
    <property type="term" value="C:endoplasmic reticulum membrane"/>
    <property type="evidence" value="ECO:0007669"/>
    <property type="project" value="UniProtKB-SubCell"/>
</dbReference>
<keyword evidence="7 9" id="KW-0472">Membrane</keyword>
<evidence type="ECO:0000313" key="12">
    <source>
        <dbReference type="Proteomes" id="UP000297777"/>
    </source>
</evidence>
<evidence type="ECO:0000256" key="7">
    <source>
        <dbReference type="ARBA" id="ARBA00023136"/>
    </source>
</evidence>
<feature type="region of interest" description="Disordered" evidence="8">
    <location>
        <begin position="572"/>
        <end position="647"/>
    </location>
</feature>
<feature type="transmembrane region" description="Helical" evidence="9">
    <location>
        <begin position="233"/>
        <end position="253"/>
    </location>
</feature>
<comment type="function">
    <text evidence="1">Involved in the import of GDP-mannose from the cytoplasm into the Golgi lumen.</text>
</comment>
<evidence type="ECO:0000256" key="4">
    <source>
        <dbReference type="ARBA" id="ARBA00011182"/>
    </source>
</evidence>
<evidence type="ECO:0000259" key="10">
    <source>
        <dbReference type="Pfam" id="PF03151"/>
    </source>
</evidence>
<feature type="compositionally biased region" description="Polar residues" evidence="8">
    <location>
        <begin position="108"/>
        <end position="117"/>
    </location>
</feature>
<dbReference type="InterPro" id="IPR050186">
    <property type="entry name" value="TPT_transporter"/>
</dbReference>
<feature type="compositionally biased region" description="Acidic residues" evidence="8">
    <location>
        <begin position="21"/>
        <end position="32"/>
    </location>
</feature>
<feature type="compositionally biased region" description="Acidic residues" evidence="8">
    <location>
        <begin position="589"/>
        <end position="602"/>
    </location>
</feature>
<evidence type="ECO:0000256" key="9">
    <source>
        <dbReference type="SAM" id="Phobius"/>
    </source>
</evidence>
<feature type="transmembrane region" description="Helical" evidence="9">
    <location>
        <begin position="265"/>
        <end position="290"/>
    </location>
</feature>
<feature type="compositionally biased region" description="Acidic residues" evidence="8">
    <location>
        <begin position="178"/>
        <end position="187"/>
    </location>
</feature>
<comment type="similarity">
    <text evidence="3">Belongs to the TPT transporter family. SLC35D subfamily.</text>
</comment>
<evidence type="ECO:0000256" key="1">
    <source>
        <dbReference type="ARBA" id="ARBA00003420"/>
    </source>
</evidence>
<dbReference type="AlphaFoldDB" id="A0A4Z1F0H3"/>
<evidence type="ECO:0000256" key="2">
    <source>
        <dbReference type="ARBA" id="ARBA00004477"/>
    </source>
</evidence>
<reference evidence="11 12" key="1">
    <citation type="submission" date="2017-12" db="EMBL/GenBank/DDBJ databases">
        <title>Comparative genomics of Botrytis spp.</title>
        <authorList>
            <person name="Valero-Jimenez C.A."/>
            <person name="Tapia P."/>
            <person name="Veloso J."/>
            <person name="Silva-Moreno E."/>
            <person name="Staats M."/>
            <person name="Valdes J.H."/>
            <person name="Van Kan J.A.L."/>
        </authorList>
    </citation>
    <scope>NUCLEOTIDE SEQUENCE [LARGE SCALE GENOMIC DNA]</scope>
    <source>
        <strain evidence="11 12">Bt9001</strain>
    </source>
</reference>
<feature type="compositionally biased region" description="Polar residues" evidence="8">
    <location>
        <begin position="67"/>
        <end position="80"/>
    </location>
</feature>
<feature type="transmembrane region" description="Helical" evidence="9">
    <location>
        <begin position="485"/>
        <end position="508"/>
    </location>
</feature>
<evidence type="ECO:0000256" key="6">
    <source>
        <dbReference type="ARBA" id="ARBA00022989"/>
    </source>
</evidence>
<feature type="compositionally biased region" description="Basic and acidic residues" evidence="8">
    <location>
        <begin position="572"/>
        <end position="588"/>
    </location>
</feature>
<keyword evidence="12" id="KW-1185">Reference proteome</keyword>
<keyword evidence="5 9" id="KW-0812">Transmembrane</keyword>
<evidence type="ECO:0000256" key="8">
    <source>
        <dbReference type="SAM" id="MobiDB-lite"/>
    </source>
</evidence>
<feature type="compositionally biased region" description="Basic residues" evidence="8">
    <location>
        <begin position="193"/>
        <end position="204"/>
    </location>
</feature>
<comment type="caution">
    <text evidence="11">The sequence shown here is derived from an EMBL/GenBank/DDBJ whole genome shotgun (WGS) entry which is preliminary data.</text>
</comment>
<feature type="domain" description="Sugar phosphate transporter" evidence="10">
    <location>
        <begin position="237"/>
        <end position="559"/>
    </location>
</feature>
<gene>
    <name evidence="11" type="ORF">BTUL_0013g00070</name>
</gene>
<comment type="subcellular location">
    <subcellularLocation>
        <location evidence="2">Endoplasmic reticulum membrane</location>
        <topology evidence="2">Multi-pass membrane protein</topology>
    </subcellularLocation>
</comment>
<comment type="subunit">
    <text evidence="4">Homooligomer.</text>
</comment>
<dbReference type="OrthoDB" id="18894at2759"/>
<feature type="compositionally biased region" description="Basic and acidic residues" evidence="8">
    <location>
        <begin position="621"/>
        <end position="633"/>
    </location>
</feature>
<dbReference type="PANTHER" id="PTHR11132">
    <property type="entry name" value="SOLUTE CARRIER FAMILY 35"/>
    <property type="match status" value="1"/>
</dbReference>
<feature type="compositionally biased region" description="Basic and acidic residues" evidence="8">
    <location>
        <begin position="153"/>
        <end position="177"/>
    </location>
</feature>